<dbReference type="Proteomes" id="UP000015530">
    <property type="component" value="Unassembled WGS sequence"/>
</dbReference>
<accession>T0LKR4</accession>
<organism evidence="1 2">
    <name type="scientific">Colletotrichum gloeosporioides (strain Cg-14)</name>
    <name type="common">Anthracnose fungus</name>
    <name type="synonym">Glomerella cingulata</name>
    <dbReference type="NCBI Taxonomy" id="1237896"/>
    <lineage>
        <taxon>Eukaryota</taxon>
        <taxon>Fungi</taxon>
        <taxon>Dikarya</taxon>
        <taxon>Ascomycota</taxon>
        <taxon>Pezizomycotina</taxon>
        <taxon>Sordariomycetes</taxon>
        <taxon>Hypocreomycetidae</taxon>
        <taxon>Glomerellales</taxon>
        <taxon>Glomerellaceae</taxon>
        <taxon>Colletotrichum</taxon>
        <taxon>Colletotrichum gloeosporioides species complex</taxon>
    </lineage>
</organism>
<reference evidence="2" key="1">
    <citation type="journal article" date="2013" name="Mol. Plant Microbe Interact.">
        <title>Global aspects of pacC regulation of pathogenicity genes in Colletotrichum gloeosporioides as revealed by transcriptome analysis.</title>
        <authorList>
            <person name="Alkan N."/>
            <person name="Meng X."/>
            <person name="Friedlander G."/>
            <person name="Reuveni E."/>
            <person name="Sukno S."/>
            <person name="Sherman A."/>
            <person name="Thon M."/>
            <person name="Fluhr R."/>
            <person name="Prusky D."/>
        </authorList>
    </citation>
    <scope>NUCLEOTIDE SEQUENCE [LARGE SCALE GENOMIC DNA]</scope>
    <source>
        <strain evidence="2">Cg-14</strain>
    </source>
</reference>
<sequence>MFIGSTSFEPVDAQFRSDIANIRLLSLLSS</sequence>
<gene>
    <name evidence="1" type="ORF">CGLO_11916</name>
</gene>
<protein>
    <submittedName>
        <fullName evidence="1">Uncharacterized protein</fullName>
    </submittedName>
</protein>
<evidence type="ECO:0000313" key="1">
    <source>
        <dbReference type="EMBL" id="EQB48820.1"/>
    </source>
</evidence>
<proteinExistence type="predicted"/>
<dbReference type="EMBL" id="AMYD01002528">
    <property type="protein sequence ID" value="EQB48820.1"/>
    <property type="molecule type" value="Genomic_DNA"/>
</dbReference>
<name>T0LKR4_COLGC</name>
<evidence type="ECO:0000313" key="2">
    <source>
        <dbReference type="Proteomes" id="UP000015530"/>
    </source>
</evidence>
<dbReference type="AlphaFoldDB" id="T0LKR4"/>
<dbReference type="HOGENOM" id="CLU_3406338_0_0_1"/>
<comment type="caution">
    <text evidence="1">The sequence shown here is derived from an EMBL/GenBank/DDBJ whole genome shotgun (WGS) entry which is preliminary data.</text>
</comment>